<dbReference type="CDD" id="cd17874">
    <property type="entry name" value="FtsY"/>
    <property type="match status" value="1"/>
</dbReference>
<dbReference type="Proteomes" id="UP000589085">
    <property type="component" value="Unassembled WGS sequence"/>
</dbReference>
<dbReference type="GO" id="GO:0005047">
    <property type="term" value="F:signal recognition particle binding"/>
    <property type="evidence" value="ECO:0007669"/>
    <property type="project" value="TreeGrafter"/>
</dbReference>
<evidence type="ECO:0000259" key="13">
    <source>
        <dbReference type="SMART" id="SM00963"/>
    </source>
</evidence>
<dbReference type="GO" id="GO:0003924">
    <property type="term" value="F:GTPase activity"/>
    <property type="evidence" value="ECO:0007669"/>
    <property type="project" value="UniProtKB-UniRule"/>
</dbReference>
<dbReference type="PANTHER" id="PTHR43134">
    <property type="entry name" value="SIGNAL RECOGNITION PARTICLE RECEPTOR SUBUNIT ALPHA"/>
    <property type="match status" value="1"/>
</dbReference>
<comment type="catalytic activity">
    <reaction evidence="9 10">
        <text>GTP + H2O = GDP + phosphate + H(+)</text>
        <dbReference type="Rhea" id="RHEA:19669"/>
        <dbReference type="ChEBI" id="CHEBI:15377"/>
        <dbReference type="ChEBI" id="CHEBI:15378"/>
        <dbReference type="ChEBI" id="CHEBI:37565"/>
        <dbReference type="ChEBI" id="CHEBI:43474"/>
        <dbReference type="ChEBI" id="CHEBI:58189"/>
        <dbReference type="EC" id="3.6.5.4"/>
    </reaction>
</comment>
<dbReference type="FunFam" id="3.40.50.300:FF:000053">
    <property type="entry name" value="Signal recognition particle receptor FtsY"/>
    <property type="match status" value="1"/>
</dbReference>
<comment type="function">
    <text evidence="10">Involved in targeting and insertion of nascent membrane proteins into the cytoplasmic membrane. Acts as a receptor for the complex formed by the signal recognition particle (SRP) and the ribosome-nascent chain (RNC). Interaction with SRP-RNC leads to the transfer of the RNC complex to the Sec translocase for insertion into the membrane, the hydrolysis of GTP by both Ffh and FtsY, and the dissociation of the SRP-FtsY complex into the individual components.</text>
</comment>
<dbReference type="GO" id="GO:0005525">
    <property type="term" value="F:GTP binding"/>
    <property type="evidence" value="ECO:0007669"/>
    <property type="project" value="UniProtKB-UniRule"/>
</dbReference>
<keyword evidence="6 10" id="KW-0342">GTP-binding</keyword>
<dbReference type="RefSeq" id="WP_182998233.1">
    <property type="nucleotide sequence ID" value="NZ_JABEQJ010000020.1"/>
</dbReference>
<dbReference type="SUPFAM" id="SSF52540">
    <property type="entry name" value="P-loop containing nucleoside triphosphate hydrolases"/>
    <property type="match status" value="1"/>
</dbReference>
<keyword evidence="4 10" id="KW-0547">Nucleotide-binding</keyword>
<dbReference type="InterPro" id="IPR027417">
    <property type="entry name" value="P-loop_NTPase"/>
</dbReference>
<dbReference type="Pfam" id="PF00448">
    <property type="entry name" value="SRP54"/>
    <property type="match status" value="1"/>
</dbReference>
<evidence type="ECO:0000259" key="11">
    <source>
        <dbReference type="SMART" id="SM00382"/>
    </source>
</evidence>
<dbReference type="GO" id="GO:0006614">
    <property type="term" value="P:SRP-dependent cotranslational protein targeting to membrane"/>
    <property type="evidence" value="ECO:0007669"/>
    <property type="project" value="InterPro"/>
</dbReference>
<reference evidence="14 15" key="1">
    <citation type="submission" date="2020-04" db="EMBL/GenBank/DDBJ databases">
        <title>Description of novel Gluconacetobacter.</title>
        <authorList>
            <person name="Sombolestani A."/>
        </authorList>
    </citation>
    <scope>NUCLEOTIDE SEQUENCE [LARGE SCALE GENOMIC DNA]</scope>
    <source>
        <strain evidence="14 15">LMG 19747</strain>
    </source>
</reference>
<dbReference type="PANTHER" id="PTHR43134:SF1">
    <property type="entry name" value="SIGNAL RECOGNITION PARTICLE RECEPTOR SUBUNIT ALPHA"/>
    <property type="match status" value="1"/>
</dbReference>
<dbReference type="Pfam" id="PF02881">
    <property type="entry name" value="SRP54_N"/>
    <property type="match status" value="1"/>
</dbReference>
<dbReference type="GO" id="GO:0005886">
    <property type="term" value="C:plasma membrane"/>
    <property type="evidence" value="ECO:0007669"/>
    <property type="project" value="UniProtKB-SubCell"/>
</dbReference>
<dbReference type="HAMAP" id="MF_00920">
    <property type="entry name" value="FtsY"/>
    <property type="match status" value="1"/>
</dbReference>
<evidence type="ECO:0000256" key="8">
    <source>
        <dbReference type="ARBA" id="ARBA00023170"/>
    </source>
</evidence>
<dbReference type="EMBL" id="JABEQJ010000020">
    <property type="protein sequence ID" value="MBB2161397.1"/>
    <property type="molecule type" value="Genomic_DNA"/>
</dbReference>
<dbReference type="SMART" id="SM00382">
    <property type="entry name" value="AAA"/>
    <property type="match status" value="1"/>
</dbReference>
<organism evidence="14 15">
    <name type="scientific">Gluconacetobacter sacchari</name>
    <dbReference type="NCBI Taxonomy" id="92759"/>
    <lineage>
        <taxon>Bacteria</taxon>
        <taxon>Pseudomonadati</taxon>
        <taxon>Pseudomonadota</taxon>
        <taxon>Alphaproteobacteria</taxon>
        <taxon>Acetobacterales</taxon>
        <taxon>Acetobacteraceae</taxon>
        <taxon>Gluconacetobacter</taxon>
    </lineage>
</organism>
<feature type="binding site" evidence="10">
    <location>
        <begin position="192"/>
        <end position="196"/>
    </location>
    <ligand>
        <name>GTP</name>
        <dbReference type="ChEBI" id="CHEBI:37565"/>
    </ligand>
</feature>
<dbReference type="Gene3D" id="1.20.120.140">
    <property type="entry name" value="Signal recognition particle SRP54, nucleotide-binding domain"/>
    <property type="match status" value="1"/>
</dbReference>
<dbReference type="NCBIfam" id="TIGR00064">
    <property type="entry name" value="ftsY"/>
    <property type="match status" value="1"/>
</dbReference>
<dbReference type="SMART" id="SM00962">
    <property type="entry name" value="SRP54"/>
    <property type="match status" value="1"/>
</dbReference>
<dbReference type="AlphaFoldDB" id="A0A7W4NP91"/>
<comment type="caution">
    <text evidence="14">The sequence shown here is derived from an EMBL/GenBank/DDBJ whole genome shotgun (WGS) entry which is preliminary data.</text>
</comment>
<accession>A0A7W4NP91</accession>
<evidence type="ECO:0000256" key="7">
    <source>
        <dbReference type="ARBA" id="ARBA00023136"/>
    </source>
</evidence>
<keyword evidence="7 10" id="KW-0472">Membrane</keyword>
<feature type="binding site" evidence="10">
    <location>
        <begin position="110"/>
        <end position="117"/>
    </location>
    <ligand>
        <name>GTP</name>
        <dbReference type="ChEBI" id="CHEBI:37565"/>
    </ligand>
</feature>
<evidence type="ECO:0000256" key="10">
    <source>
        <dbReference type="HAMAP-Rule" id="MF_00920"/>
    </source>
</evidence>
<dbReference type="InterPro" id="IPR036225">
    <property type="entry name" value="SRP/SRP_N"/>
</dbReference>
<comment type="similarity">
    <text evidence="10">Belongs to the GTP-binding SRP family. FtsY subfamily.</text>
</comment>
<gene>
    <name evidence="10 14" type="primary">ftsY</name>
    <name evidence="14" type="ORF">HLH48_14655</name>
</gene>
<dbReference type="SMART" id="SM00963">
    <property type="entry name" value="SRP54_N"/>
    <property type="match status" value="1"/>
</dbReference>
<dbReference type="InterPro" id="IPR000897">
    <property type="entry name" value="SRP54_GTPase_dom"/>
</dbReference>
<feature type="domain" description="AAA+ ATPase" evidence="11">
    <location>
        <begin position="102"/>
        <end position="253"/>
    </location>
</feature>
<protein>
    <recommendedName>
        <fullName evidence="10">Signal recognition particle receptor FtsY</fullName>
        <shortName evidence="10">SRP receptor</shortName>
        <ecNumber evidence="10">3.6.5.4</ecNumber>
    </recommendedName>
</protein>
<name>A0A7W4NP91_9PROT</name>
<keyword evidence="3 10" id="KW-0963">Cytoplasm</keyword>
<feature type="domain" description="SRP54-type proteins GTP-binding" evidence="12">
    <location>
        <begin position="103"/>
        <end position="304"/>
    </location>
</feature>
<evidence type="ECO:0000256" key="4">
    <source>
        <dbReference type="ARBA" id="ARBA00022741"/>
    </source>
</evidence>
<evidence type="ECO:0000256" key="2">
    <source>
        <dbReference type="ARBA" id="ARBA00022475"/>
    </source>
</evidence>
<keyword evidence="5 10" id="KW-0378">Hydrolase</keyword>
<dbReference type="GO" id="GO:0005737">
    <property type="term" value="C:cytoplasm"/>
    <property type="evidence" value="ECO:0007669"/>
    <property type="project" value="UniProtKB-SubCell"/>
</dbReference>
<dbReference type="InterPro" id="IPR013822">
    <property type="entry name" value="Signal_recog_particl_SRP54_hlx"/>
</dbReference>
<dbReference type="InterPro" id="IPR003593">
    <property type="entry name" value="AAA+_ATPase"/>
</dbReference>
<evidence type="ECO:0000259" key="12">
    <source>
        <dbReference type="SMART" id="SM00962"/>
    </source>
</evidence>
<comment type="subcellular location">
    <subcellularLocation>
        <location evidence="1">Cell inner membrane</location>
        <topology evidence="1">Peripheral membrane protein</topology>
        <orientation evidence="1">Cytoplasmic side</orientation>
    </subcellularLocation>
    <subcellularLocation>
        <location evidence="10">Cell membrane</location>
        <topology evidence="10">Peripheral membrane protein</topology>
        <orientation evidence="10">Cytoplasmic side</orientation>
    </subcellularLocation>
    <subcellularLocation>
        <location evidence="10">Cytoplasm</location>
    </subcellularLocation>
</comment>
<keyword evidence="2 10" id="KW-1003">Cell membrane</keyword>
<evidence type="ECO:0000256" key="3">
    <source>
        <dbReference type="ARBA" id="ARBA00022490"/>
    </source>
</evidence>
<dbReference type="InterPro" id="IPR004390">
    <property type="entry name" value="SR_rcpt_FtsY"/>
</dbReference>
<dbReference type="InterPro" id="IPR042101">
    <property type="entry name" value="SRP54_N_sf"/>
</dbReference>
<evidence type="ECO:0000256" key="6">
    <source>
        <dbReference type="ARBA" id="ARBA00023134"/>
    </source>
</evidence>
<proteinExistence type="inferred from homology"/>
<dbReference type="Gene3D" id="3.40.50.300">
    <property type="entry name" value="P-loop containing nucleotide triphosphate hydrolases"/>
    <property type="match status" value="1"/>
</dbReference>
<evidence type="ECO:0000256" key="1">
    <source>
        <dbReference type="ARBA" id="ARBA00004515"/>
    </source>
</evidence>
<sequence length="324" mass="33994">MALGFFSRLKAGLSRSTQKLGGGIAAVFTRRKLDDAALEELEDLLIAADLGPNVAARVIESFRRSRFGTEVTDEEIRTALAAEIAQVLEPVALPFVPDPALKPHVVLVVGVNGNGKTTTIGKMARFYGEQGLKVMMVAGDTFRAAAVEQLEIWGQRVGAPVIAGPPNADAAGLAFDALKRARAEGADLLLIDTAGRLHNKGALMEELAKIIRVMCKFDETAPHSVLLVLDATTGQNAIEQVRVFKELVNVTGLIVTKLDGSARGGIVVALADTFGLPVHAVGVGEQAEDLRPFSAEAFANGLVGPAIALSSGEAEKKEGEGDPA</sequence>
<keyword evidence="8 10" id="KW-0675">Receptor</keyword>
<evidence type="ECO:0000256" key="5">
    <source>
        <dbReference type="ARBA" id="ARBA00022801"/>
    </source>
</evidence>
<dbReference type="SUPFAM" id="SSF47364">
    <property type="entry name" value="Domain of the SRP/SRP receptor G-proteins"/>
    <property type="match status" value="1"/>
</dbReference>
<evidence type="ECO:0000313" key="14">
    <source>
        <dbReference type="EMBL" id="MBB2161397.1"/>
    </source>
</evidence>
<feature type="binding site" evidence="10">
    <location>
        <begin position="256"/>
        <end position="259"/>
    </location>
    <ligand>
        <name>GTP</name>
        <dbReference type="ChEBI" id="CHEBI:37565"/>
    </ligand>
</feature>
<feature type="domain" description="Signal recognition particle SRP54 helical bundle" evidence="13">
    <location>
        <begin position="9"/>
        <end position="88"/>
    </location>
</feature>
<dbReference type="EC" id="3.6.5.4" evidence="10"/>
<evidence type="ECO:0000313" key="15">
    <source>
        <dbReference type="Proteomes" id="UP000589085"/>
    </source>
</evidence>
<comment type="subunit">
    <text evidence="10">Part of the signal recognition particle protein translocation system, which is composed of SRP and FtsY. SRP is a ribonucleoprotein composed of Ffh and a 4.5S RNA molecule.</text>
</comment>
<evidence type="ECO:0000256" key="9">
    <source>
        <dbReference type="ARBA" id="ARBA00048027"/>
    </source>
</evidence>